<dbReference type="SUPFAM" id="SSF52540">
    <property type="entry name" value="P-loop containing nucleoside triphosphate hydrolases"/>
    <property type="match status" value="1"/>
</dbReference>
<comment type="similarity">
    <text evidence="1">Belongs to the IS21/IS1162 putative ATP-binding protein family.</text>
</comment>
<dbReference type="PANTHER" id="PTHR30050:SF4">
    <property type="entry name" value="ATP-BINDING PROTEIN RV3427C IN INSERTION SEQUENCE-RELATED"/>
    <property type="match status" value="1"/>
</dbReference>
<evidence type="ECO:0000313" key="6">
    <source>
        <dbReference type="Proteomes" id="UP000229307"/>
    </source>
</evidence>
<evidence type="ECO:0000256" key="2">
    <source>
        <dbReference type="ARBA" id="ARBA00022741"/>
    </source>
</evidence>
<dbReference type="InterPro" id="IPR003593">
    <property type="entry name" value="AAA+_ATPase"/>
</dbReference>
<protein>
    <submittedName>
        <fullName evidence="5">AAA family ATPase</fullName>
    </submittedName>
</protein>
<feature type="domain" description="AAA+ ATPase" evidence="4">
    <location>
        <begin position="101"/>
        <end position="235"/>
    </location>
</feature>
<dbReference type="Pfam" id="PF01695">
    <property type="entry name" value="IstB_IS21"/>
    <property type="match status" value="1"/>
</dbReference>
<dbReference type="GO" id="GO:0005524">
    <property type="term" value="F:ATP binding"/>
    <property type="evidence" value="ECO:0007669"/>
    <property type="project" value="UniProtKB-KW"/>
</dbReference>
<reference evidence="6" key="1">
    <citation type="submission" date="2017-09" db="EMBL/GenBank/DDBJ databases">
        <title>Depth-based differentiation of microbial function through sediment-hosted aquifers and enrichment of novel symbionts in the deep terrestrial subsurface.</title>
        <authorList>
            <person name="Probst A.J."/>
            <person name="Ladd B."/>
            <person name="Jarett J.K."/>
            <person name="Geller-Mcgrath D.E."/>
            <person name="Sieber C.M.K."/>
            <person name="Emerson J.B."/>
            <person name="Anantharaman K."/>
            <person name="Thomas B.C."/>
            <person name="Malmstrom R."/>
            <person name="Stieglmeier M."/>
            <person name="Klingl A."/>
            <person name="Woyke T."/>
            <person name="Ryan C.M."/>
            <person name="Banfield J.F."/>
        </authorList>
    </citation>
    <scope>NUCLEOTIDE SEQUENCE [LARGE SCALE GENOMIC DNA]</scope>
</reference>
<accession>A0A2M7S6A1</accession>
<dbReference type="InterPro" id="IPR047661">
    <property type="entry name" value="IstB"/>
</dbReference>
<dbReference type="Proteomes" id="UP000229307">
    <property type="component" value="Unassembled WGS sequence"/>
</dbReference>
<name>A0A2M7S6A1_9BACT</name>
<evidence type="ECO:0000259" key="4">
    <source>
        <dbReference type="SMART" id="SM00382"/>
    </source>
</evidence>
<dbReference type="GO" id="GO:0006260">
    <property type="term" value="P:DNA replication"/>
    <property type="evidence" value="ECO:0007669"/>
    <property type="project" value="TreeGrafter"/>
</dbReference>
<comment type="caution">
    <text evidence="5">The sequence shown here is derived from an EMBL/GenBank/DDBJ whole genome shotgun (WGS) entry which is preliminary data.</text>
</comment>
<evidence type="ECO:0000256" key="1">
    <source>
        <dbReference type="ARBA" id="ARBA00008059"/>
    </source>
</evidence>
<dbReference type="PIRSF" id="PIRSF003073">
    <property type="entry name" value="DNAC_TnpB_IstB"/>
    <property type="match status" value="1"/>
</dbReference>
<dbReference type="InterPro" id="IPR002611">
    <property type="entry name" value="IstB_ATP-bd"/>
</dbReference>
<dbReference type="InterPro" id="IPR028350">
    <property type="entry name" value="DNAC/IstB-like"/>
</dbReference>
<dbReference type="InterPro" id="IPR027417">
    <property type="entry name" value="P-loop_NTPase"/>
</dbReference>
<dbReference type="PANTHER" id="PTHR30050">
    <property type="entry name" value="CHROMOSOMAL REPLICATION INITIATOR PROTEIN DNAA"/>
    <property type="match status" value="1"/>
</dbReference>
<gene>
    <name evidence="5" type="ORF">COY52_10525</name>
</gene>
<dbReference type="SMART" id="SM00382">
    <property type="entry name" value="AAA"/>
    <property type="match status" value="1"/>
</dbReference>
<dbReference type="AlphaFoldDB" id="A0A2M7S6A1"/>
<keyword evidence="3" id="KW-0067">ATP-binding</keyword>
<proteinExistence type="inferred from homology"/>
<dbReference type="NCBIfam" id="NF038214">
    <property type="entry name" value="IS21_help_AAA"/>
    <property type="match status" value="1"/>
</dbReference>
<dbReference type="EMBL" id="PFMR01000284">
    <property type="protein sequence ID" value="PIZ15075.1"/>
    <property type="molecule type" value="Genomic_DNA"/>
</dbReference>
<evidence type="ECO:0000256" key="3">
    <source>
        <dbReference type="ARBA" id="ARBA00022840"/>
    </source>
</evidence>
<sequence length="257" mass="29441">MANLERVRLQENMRKIGLSRIPSVLDNYLKDATEHTPSYLEFLDNLFQEEVGAQEERAFNTKIQRAHFPYIKRIEDFDFSFQASLNKTKILNLASLSFVENKENVIFLGPPGVGKTHLAIGLGLKACMKGYNVLFTTCHDLMSQLVASLADNSTDRKIRRLSRYYHLLILDELGYLPLTKEQTSLFFQIVSKRYERCSLILTSNKPFNAWGELLVDSVVASAILDRLLHHATVISISGESYRLKDKKKKLVEKELKV</sequence>
<keyword evidence="2" id="KW-0547">Nucleotide-binding</keyword>
<dbReference type="Gene3D" id="3.40.50.300">
    <property type="entry name" value="P-loop containing nucleotide triphosphate hydrolases"/>
    <property type="match status" value="1"/>
</dbReference>
<evidence type="ECO:0000313" key="5">
    <source>
        <dbReference type="EMBL" id="PIZ15075.1"/>
    </source>
</evidence>
<organism evidence="5 6">
    <name type="scientific">Candidatus Desantisbacteria bacterium CG_4_10_14_0_8_um_filter_48_22</name>
    <dbReference type="NCBI Taxonomy" id="1974543"/>
    <lineage>
        <taxon>Bacteria</taxon>
        <taxon>Candidatus Desantisiibacteriota</taxon>
    </lineage>
</organism>
<dbReference type="CDD" id="cd00009">
    <property type="entry name" value="AAA"/>
    <property type="match status" value="1"/>
</dbReference>